<name>A6P0W3_9FIRM</name>
<accession>A6P0W3</accession>
<protein>
    <submittedName>
        <fullName evidence="1">Uncharacterized protein</fullName>
    </submittedName>
</protein>
<gene>
    <name evidence="1" type="ORF">BACCAP_04129</name>
</gene>
<reference evidence="1 2" key="1">
    <citation type="submission" date="2007-04" db="EMBL/GenBank/DDBJ databases">
        <authorList>
            <person name="Fulton L."/>
            <person name="Clifton S."/>
            <person name="Fulton B."/>
            <person name="Xu J."/>
            <person name="Minx P."/>
            <person name="Pepin K.H."/>
            <person name="Johnson M."/>
            <person name="Thiruvilangam P."/>
            <person name="Bhonagiri V."/>
            <person name="Nash W.E."/>
            <person name="Mardis E.R."/>
            <person name="Wilson R.K."/>
        </authorList>
    </citation>
    <scope>NUCLEOTIDE SEQUENCE [LARGE SCALE GENOMIC DNA]</scope>
    <source>
        <strain evidence="1 2">ATCC 29799</strain>
    </source>
</reference>
<dbReference type="AlphaFoldDB" id="A6P0W3"/>
<reference evidence="1 2" key="2">
    <citation type="submission" date="2007-06" db="EMBL/GenBank/DDBJ databases">
        <title>Draft genome sequence of Pseudoflavonifractor capillosus ATCC 29799.</title>
        <authorList>
            <person name="Sudarsanam P."/>
            <person name="Ley R."/>
            <person name="Guruge J."/>
            <person name="Turnbaugh P.J."/>
            <person name="Mahowald M."/>
            <person name="Liep D."/>
            <person name="Gordon J."/>
        </authorList>
    </citation>
    <scope>NUCLEOTIDE SEQUENCE [LARGE SCALE GENOMIC DNA]</scope>
    <source>
        <strain evidence="1 2">ATCC 29799</strain>
    </source>
</reference>
<evidence type="ECO:0000313" key="2">
    <source>
        <dbReference type="Proteomes" id="UP000003639"/>
    </source>
</evidence>
<dbReference type="STRING" id="411467.BACCAP_04129"/>
<dbReference type="Proteomes" id="UP000003639">
    <property type="component" value="Unassembled WGS sequence"/>
</dbReference>
<dbReference type="EMBL" id="AAXG02000045">
    <property type="protein sequence ID" value="EDM97984.1"/>
    <property type="molecule type" value="Genomic_DNA"/>
</dbReference>
<sequence length="57" mass="6391">MCLVTCPKPSAMYVQGIKNTPMEHTTVPQMYRRSSAAATAARLHGFQRNPWPAQFVL</sequence>
<comment type="caution">
    <text evidence="1">The sequence shown here is derived from an EMBL/GenBank/DDBJ whole genome shotgun (WGS) entry which is preliminary data.</text>
</comment>
<evidence type="ECO:0000313" key="1">
    <source>
        <dbReference type="EMBL" id="EDM97984.1"/>
    </source>
</evidence>
<organism evidence="1 2">
    <name type="scientific">Pseudoflavonifractor capillosus ATCC 29799</name>
    <dbReference type="NCBI Taxonomy" id="411467"/>
    <lineage>
        <taxon>Bacteria</taxon>
        <taxon>Bacillati</taxon>
        <taxon>Bacillota</taxon>
        <taxon>Clostridia</taxon>
        <taxon>Eubacteriales</taxon>
        <taxon>Oscillospiraceae</taxon>
        <taxon>Pseudoflavonifractor</taxon>
    </lineage>
</organism>
<proteinExistence type="predicted"/>
<keyword evidence="2" id="KW-1185">Reference proteome</keyword>